<name>A9CXY0_9GAMM</name>
<reference evidence="1 2" key="1">
    <citation type="submission" date="2007-10" db="EMBL/GenBank/DDBJ databases">
        <authorList>
            <person name="Yayanos A."/>
            <person name="Ferriera S."/>
            <person name="Johnson J."/>
            <person name="Kravitz S."/>
            <person name="Halpern A."/>
            <person name="Remington K."/>
            <person name="Beeson K."/>
            <person name="Tran B."/>
            <person name="Rogers Y.-H."/>
            <person name="Friedman R."/>
            <person name="Venter J.C."/>
        </authorList>
    </citation>
    <scope>NUCLEOTIDE SEQUENCE [LARGE SCALE GENOMIC DNA]</scope>
    <source>
        <strain evidence="1 2">KT99</strain>
    </source>
</reference>
<evidence type="ECO:0000313" key="2">
    <source>
        <dbReference type="Proteomes" id="UP000005839"/>
    </source>
</evidence>
<dbReference type="EMBL" id="ABIC01000003">
    <property type="protein sequence ID" value="EDQ02359.1"/>
    <property type="molecule type" value="Genomic_DNA"/>
</dbReference>
<evidence type="ECO:0000313" key="1">
    <source>
        <dbReference type="EMBL" id="EDQ02359.1"/>
    </source>
</evidence>
<sequence>MLEIVKGYLDSNAGQGTTDMLMKGLGAIL</sequence>
<protein>
    <submittedName>
        <fullName evidence="1">Uncharacterized protein</fullName>
    </submittedName>
</protein>
<dbReference type="STRING" id="314608.KT99_02562"/>
<organism evidence="1 2">
    <name type="scientific">Shewanella benthica KT99</name>
    <dbReference type="NCBI Taxonomy" id="314608"/>
    <lineage>
        <taxon>Bacteria</taxon>
        <taxon>Pseudomonadati</taxon>
        <taxon>Pseudomonadota</taxon>
        <taxon>Gammaproteobacteria</taxon>
        <taxon>Alteromonadales</taxon>
        <taxon>Shewanellaceae</taxon>
        <taxon>Shewanella</taxon>
    </lineage>
</organism>
<keyword evidence="2" id="KW-1185">Reference proteome</keyword>
<accession>A9CXY0</accession>
<dbReference type="AlphaFoldDB" id="A9CXY0"/>
<comment type="caution">
    <text evidence="1">The sequence shown here is derived from an EMBL/GenBank/DDBJ whole genome shotgun (WGS) entry which is preliminary data.</text>
</comment>
<gene>
    <name evidence="1" type="ORF">KT99_02562</name>
</gene>
<proteinExistence type="predicted"/>
<dbReference type="Proteomes" id="UP000005839">
    <property type="component" value="Unassembled WGS sequence"/>
</dbReference>